<evidence type="ECO:0000313" key="8">
    <source>
        <dbReference type="Proteomes" id="UP001152797"/>
    </source>
</evidence>
<feature type="region of interest" description="Disordered" evidence="3">
    <location>
        <begin position="221"/>
        <end position="245"/>
    </location>
</feature>
<dbReference type="Gene3D" id="4.10.60.10">
    <property type="entry name" value="Zinc finger, CCHC-type"/>
    <property type="match status" value="1"/>
</dbReference>
<dbReference type="AlphaFoldDB" id="A0A9P1G5A4"/>
<evidence type="ECO:0000313" key="6">
    <source>
        <dbReference type="EMBL" id="CAL1151720.1"/>
    </source>
</evidence>
<dbReference type="EMBL" id="CAMXCT010002468">
    <property type="protein sequence ID" value="CAI3998345.1"/>
    <property type="molecule type" value="Genomic_DNA"/>
</dbReference>
<keyword evidence="1" id="KW-0862">Zinc</keyword>
<dbReference type="OrthoDB" id="1099063at2759"/>
<dbReference type="InterPro" id="IPR036875">
    <property type="entry name" value="Znf_CCHC_sf"/>
</dbReference>
<dbReference type="Pfam" id="PF00098">
    <property type="entry name" value="zf-CCHC"/>
    <property type="match status" value="1"/>
</dbReference>
<feature type="domain" description="CCHC-type" evidence="4">
    <location>
        <begin position="119"/>
        <end position="133"/>
    </location>
</feature>
<dbReference type="GO" id="GO:0008270">
    <property type="term" value="F:zinc ion binding"/>
    <property type="evidence" value="ECO:0007669"/>
    <property type="project" value="UniProtKB-KW"/>
</dbReference>
<dbReference type="Proteomes" id="UP001152797">
    <property type="component" value="Unassembled WGS sequence"/>
</dbReference>
<feature type="region of interest" description="Disordered" evidence="3">
    <location>
        <begin position="530"/>
        <end position="578"/>
    </location>
</feature>
<dbReference type="SMART" id="SM00343">
    <property type="entry name" value="ZnF_C2HC"/>
    <property type="match status" value="1"/>
</dbReference>
<feature type="compositionally biased region" description="Polar residues" evidence="3">
    <location>
        <begin position="535"/>
        <end position="545"/>
    </location>
</feature>
<dbReference type="GO" id="GO:0004190">
    <property type="term" value="F:aspartic-type endopeptidase activity"/>
    <property type="evidence" value="ECO:0007669"/>
    <property type="project" value="InterPro"/>
</dbReference>
<feature type="compositionally biased region" description="Basic and acidic residues" evidence="3">
    <location>
        <begin position="1"/>
        <end position="12"/>
    </location>
</feature>
<dbReference type="SUPFAM" id="SSF57756">
    <property type="entry name" value="Retrovirus zinc finger-like domains"/>
    <property type="match status" value="1"/>
</dbReference>
<feature type="compositionally biased region" description="Polar residues" evidence="3">
    <location>
        <begin position="225"/>
        <end position="242"/>
    </location>
</feature>
<evidence type="ECO:0000256" key="3">
    <source>
        <dbReference type="SAM" id="MobiDB-lite"/>
    </source>
</evidence>
<dbReference type="GO" id="GO:0006508">
    <property type="term" value="P:proteolysis"/>
    <property type="evidence" value="ECO:0007669"/>
    <property type="project" value="InterPro"/>
</dbReference>
<comment type="caution">
    <text evidence="5">The sequence shown here is derived from an EMBL/GenBank/DDBJ whole genome shotgun (WGS) entry which is preliminary data.</text>
</comment>
<gene>
    <name evidence="5" type="ORF">C1SCF055_LOCUS24654</name>
</gene>
<keyword evidence="1" id="KW-0863">Zinc-finger</keyword>
<evidence type="ECO:0000259" key="4">
    <source>
        <dbReference type="PROSITE" id="PS50158"/>
    </source>
</evidence>
<evidence type="ECO:0000313" key="7">
    <source>
        <dbReference type="EMBL" id="CAL4785657.1"/>
    </source>
</evidence>
<reference evidence="5" key="1">
    <citation type="submission" date="2022-10" db="EMBL/GenBank/DDBJ databases">
        <authorList>
            <person name="Chen Y."/>
            <person name="Dougan E. K."/>
            <person name="Chan C."/>
            <person name="Rhodes N."/>
            <person name="Thang M."/>
        </authorList>
    </citation>
    <scope>NUCLEOTIDE SEQUENCE</scope>
</reference>
<evidence type="ECO:0000256" key="1">
    <source>
        <dbReference type="PROSITE-ProRule" id="PRU00047"/>
    </source>
</evidence>
<dbReference type="InterPro" id="IPR001878">
    <property type="entry name" value="Znf_CCHC"/>
</dbReference>
<dbReference type="PROSITE" id="PS00141">
    <property type="entry name" value="ASP_PROTEASE"/>
    <property type="match status" value="1"/>
</dbReference>
<feature type="coiled-coil region" evidence="2">
    <location>
        <begin position="498"/>
        <end position="525"/>
    </location>
</feature>
<dbReference type="EMBL" id="CAMXCT020002468">
    <property type="protein sequence ID" value="CAL1151720.1"/>
    <property type="molecule type" value="Genomic_DNA"/>
</dbReference>
<sequence length="578" mass="64357">MFADEQEHHGDNDESVNLANHEDWTEDDLLEALIAEGDDDAVFIADFETAASELVQGDEDLAAAYSTYMEARRKLSEKYRSRGFWPISKGKAKGRGKSKGRAPWGNRKSLQQRIMESNCRLCGKKGHWRNECPMKGQSSSTSASAAVTATFAAPGMTVDDAMPAEFLSLPEVAESQAKDILSNASCFVQIEQKLRQPSKPSSMPSTEACQPKRILRTDQVREPANQVSKQPLCSKATDQSLTAPVESPMTATASTEADMFFATHDTWGIVDTGATKTVMGSSHVKEFLENLHPQVKPHARRSSSNVVFRFGNQGTLKATHALVVPGLYLMNMNDLLTISPVPGSHEVAAETYAQDDHSSGQKNAVSQTSANIKVPLATTAKISDAPRLTRAQANLPAPEQESIEHLTKENLKDEVMSFGKSHLGKTYEEMWVCHPDWIRWFTAHYHNSTKLEHRKMIHYIGLKIEESEANEGHTQPMWNQEIDTEIYEMMSESPWVNETQTREEIQNIQERMTGLETAMQRMIALMSQGHMMQPQPMSLQHQSENVPPRESAKPPTRAPKFLLQLAHSGSRGRQSVNA</sequence>
<name>A0A9P1G5A4_9DINO</name>
<organism evidence="5">
    <name type="scientific">Cladocopium goreaui</name>
    <dbReference type="NCBI Taxonomy" id="2562237"/>
    <lineage>
        <taxon>Eukaryota</taxon>
        <taxon>Sar</taxon>
        <taxon>Alveolata</taxon>
        <taxon>Dinophyceae</taxon>
        <taxon>Suessiales</taxon>
        <taxon>Symbiodiniaceae</taxon>
        <taxon>Cladocopium</taxon>
    </lineage>
</organism>
<keyword evidence="1" id="KW-0479">Metal-binding</keyword>
<dbReference type="EMBL" id="CAMXCT030002468">
    <property type="protein sequence ID" value="CAL4785657.1"/>
    <property type="molecule type" value="Genomic_DNA"/>
</dbReference>
<feature type="region of interest" description="Disordered" evidence="3">
    <location>
        <begin position="1"/>
        <end position="20"/>
    </location>
</feature>
<keyword evidence="8" id="KW-1185">Reference proteome</keyword>
<reference evidence="6" key="2">
    <citation type="submission" date="2024-04" db="EMBL/GenBank/DDBJ databases">
        <authorList>
            <person name="Chen Y."/>
            <person name="Shah S."/>
            <person name="Dougan E. K."/>
            <person name="Thang M."/>
            <person name="Chan C."/>
        </authorList>
    </citation>
    <scope>NUCLEOTIDE SEQUENCE [LARGE SCALE GENOMIC DNA]</scope>
</reference>
<evidence type="ECO:0000313" key="5">
    <source>
        <dbReference type="EMBL" id="CAI3998345.1"/>
    </source>
</evidence>
<proteinExistence type="predicted"/>
<protein>
    <submittedName>
        <fullName evidence="7">CCHC-type domain-containing protein</fullName>
    </submittedName>
</protein>
<evidence type="ECO:0000256" key="2">
    <source>
        <dbReference type="SAM" id="Coils"/>
    </source>
</evidence>
<accession>A0A9P1G5A4</accession>
<keyword evidence="2" id="KW-0175">Coiled coil</keyword>
<dbReference type="GO" id="GO:0003676">
    <property type="term" value="F:nucleic acid binding"/>
    <property type="evidence" value="ECO:0007669"/>
    <property type="project" value="InterPro"/>
</dbReference>
<dbReference type="PROSITE" id="PS50158">
    <property type="entry name" value="ZF_CCHC"/>
    <property type="match status" value="1"/>
</dbReference>
<dbReference type="InterPro" id="IPR001969">
    <property type="entry name" value="Aspartic_peptidase_AS"/>
</dbReference>